<keyword evidence="2" id="KW-1185">Reference proteome</keyword>
<dbReference type="SUPFAM" id="SSF52507">
    <property type="entry name" value="Homo-oligomeric flavin-containing Cys decarboxylases, HFCD"/>
    <property type="match status" value="1"/>
</dbReference>
<proteinExistence type="predicted"/>
<evidence type="ECO:0000313" key="2">
    <source>
        <dbReference type="Proteomes" id="UP000600080"/>
    </source>
</evidence>
<dbReference type="Proteomes" id="UP000600080">
    <property type="component" value="Unassembled WGS sequence"/>
</dbReference>
<comment type="caution">
    <text evidence="1">The sequence shown here is derived from an EMBL/GenBank/DDBJ whole genome shotgun (WGS) entry which is preliminary data.</text>
</comment>
<name>A0ABQ2JDD2_9ACTN</name>
<dbReference type="InterPro" id="IPR036551">
    <property type="entry name" value="Flavin_trans-like"/>
</dbReference>
<accession>A0ABQ2JDD2</accession>
<dbReference type="EMBL" id="BMND01000008">
    <property type="protein sequence ID" value="GGN43438.1"/>
    <property type="molecule type" value="Genomic_DNA"/>
</dbReference>
<organism evidence="1 2">
    <name type="scientific">Streptomyces kronopolitis</name>
    <dbReference type="NCBI Taxonomy" id="1612435"/>
    <lineage>
        <taxon>Bacteria</taxon>
        <taxon>Bacillati</taxon>
        <taxon>Actinomycetota</taxon>
        <taxon>Actinomycetes</taxon>
        <taxon>Kitasatosporales</taxon>
        <taxon>Streptomycetaceae</taxon>
        <taxon>Streptomyces</taxon>
    </lineage>
</organism>
<reference evidence="2" key="1">
    <citation type="journal article" date="2019" name="Int. J. Syst. Evol. Microbiol.">
        <title>The Global Catalogue of Microorganisms (GCM) 10K type strain sequencing project: providing services to taxonomists for standard genome sequencing and annotation.</title>
        <authorList>
            <consortium name="The Broad Institute Genomics Platform"/>
            <consortium name="The Broad Institute Genome Sequencing Center for Infectious Disease"/>
            <person name="Wu L."/>
            <person name="Ma J."/>
        </authorList>
    </citation>
    <scope>NUCLEOTIDE SEQUENCE [LARGE SCALE GENOMIC DNA]</scope>
    <source>
        <strain evidence="2">CGMCC 4.7323</strain>
    </source>
</reference>
<gene>
    <name evidence="1" type="ORF">GCM10012285_24850</name>
</gene>
<sequence length="125" mass="13281">MPVRPGLQRRPPAHLDLQERADAFAVFPATLDFTMRLASGGCSSPATMTLQITEKPIVLATAFPGSNPVIEGNLSRLLERPNNALSQTVPAYSVGKKKWAAETGFHMPLVLETLDKLSAPSAAGG</sequence>
<dbReference type="Gene3D" id="3.40.50.1950">
    <property type="entry name" value="Flavin prenyltransferase-like"/>
    <property type="match status" value="1"/>
</dbReference>
<evidence type="ECO:0000313" key="1">
    <source>
        <dbReference type="EMBL" id="GGN43438.1"/>
    </source>
</evidence>
<protein>
    <submittedName>
        <fullName evidence="1">Uncharacterized protein</fullName>
    </submittedName>
</protein>